<dbReference type="GO" id="GO:0019783">
    <property type="term" value="F:ubiquitin-like protein peptidase activity"/>
    <property type="evidence" value="ECO:0007669"/>
    <property type="project" value="UniProtKB-ARBA"/>
</dbReference>
<dbReference type="PANTHER" id="PTHR33096:SF1">
    <property type="entry name" value="CXC1-LIKE CYSTEINE CLUSTER ASSOCIATED WITH KDZ TRANSPOSASES DOMAIN-CONTAINING PROTEIN"/>
    <property type="match status" value="1"/>
</dbReference>
<feature type="region of interest" description="Disordered" evidence="5">
    <location>
        <begin position="1"/>
        <end position="21"/>
    </location>
</feature>
<accession>A0AAD4G6T7</accession>
<feature type="compositionally biased region" description="Acidic residues" evidence="5">
    <location>
        <begin position="838"/>
        <end position="855"/>
    </location>
</feature>
<feature type="domain" description="Ubiquitin-like protease family profile" evidence="6">
    <location>
        <begin position="875"/>
        <end position="1038"/>
    </location>
</feature>
<keyword evidence="4" id="KW-0175">Coiled coil</keyword>
<dbReference type="InterPro" id="IPR038765">
    <property type="entry name" value="Papain-like_cys_pep_sf"/>
</dbReference>
<dbReference type="PROSITE" id="PS50600">
    <property type="entry name" value="ULP_PROTEASE"/>
    <property type="match status" value="1"/>
</dbReference>
<dbReference type="SUPFAM" id="SSF54001">
    <property type="entry name" value="Cysteine proteinases"/>
    <property type="match status" value="1"/>
</dbReference>
<evidence type="ECO:0000313" key="8">
    <source>
        <dbReference type="Proteomes" id="UP001194468"/>
    </source>
</evidence>
<evidence type="ECO:0000256" key="5">
    <source>
        <dbReference type="SAM" id="MobiDB-lite"/>
    </source>
</evidence>
<dbReference type="Pfam" id="PF18758">
    <property type="entry name" value="KDZ"/>
    <property type="match status" value="1"/>
</dbReference>
<organism evidence="7 8">
    <name type="scientific">Boletus edulis BED1</name>
    <dbReference type="NCBI Taxonomy" id="1328754"/>
    <lineage>
        <taxon>Eukaryota</taxon>
        <taxon>Fungi</taxon>
        <taxon>Dikarya</taxon>
        <taxon>Basidiomycota</taxon>
        <taxon>Agaricomycotina</taxon>
        <taxon>Agaricomycetes</taxon>
        <taxon>Agaricomycetidae</taxon>
        <taxon>Boletales</taxon>
        <taxon>Boletineae</taxon>
        <taxon>Boletaceae</taxon>
        <taxon>Boletoideae</taxon>
        <taxon>Boletus</taxon>
    </lineage>
</organism>
<dbReference type="InterPro" id="IPR040521">
    <property type="entry name" value="KDZ"/>
</dbReference>
<reference evidence="7" key="2">
    <citation type="journal article" date="2020" name="Nat. Commun.">
        <title>Large-scale genome sequencing of mycorrhizal fungi provides insights into the early evolution of symbiotic traits.</title>
        <authorList>
            <person name="Miyauchi S."/>
            <person name="Kiss E."/>
            <person name="Kuo A."/>
            <person name="Drula E."/>
            <person name="Kohler A."/>
            <person name="Sanchez-Garcia M."/>
            <person name="Morin E."/>
            <person name="Andreopoulos B."/>
            <person name="Barry K.W."/>
            <person name="Bonito G."/>
            <person name="Buee M."/>
            <person name="Carver A."/>
            <person name="Chen C."/>
            <person name="Cichocki N."/>
            <person name="Clum A."/>
            <person name="Culley D."/>
            <person name="Crous P.W."/>
            <person name="Fauchery L."/>
            <person name="Girlanda M."/>
            <person name="Hayes R.D."/>
            <person name="Keri Z."/>
            <person name="LaButti K."/>
            <person name="Lipzen A."/>
            <person name="Lombard V."/>
            <person name="Magnuson J."/>
            <person name="Maillard F."/>
            <person name="Murat C."/>
            <person name="Nolan M."/>
            <person name="Ohm R.A."/>
            <person name="Pangilinan J."/>
            <person name="Pereira M.F."/>
            <person name="Perotto S."/>
            <person name="Peter M."/>
            <person name="Pfister S."/>
            <person name="Riley R."/>
            <person name="Sitrit Y."/>
            <person name="Stielow J.B."/>
            <person name="Szollosi G."/>
            <person name="Zifcakova L."/>
            <person name="Stursova M."/>
            <person name="Spatafora J.W."/>
            <person name="Tedersoo L."/>
            <person name="Vaario L.M."/>
            <person name="Yamada A."/>
            <person name="Yan M."/>
            <person name="Wang P."/>
            <person name="Xu J."/>
            <person name="Bruns T."/>
            <person name="Baldrian P."/>
            <person name="Vilgalys R."/>
            <person name="Dunand C."/>
            <person name="Henrissat B."/>
            <person name="Grigoriev I.V."/>
            <person name="Hibbett D."/>
            <person name="Nagy L.G."/>
            <person name="Martin F.M."/>
        </authorList>
    </citation>
    <scope>NUCLEOTIDE SEQUENCE</scope>
    <source>
        <strain evidence="7">BED1</strain>
    </source>
</reference>
<evidence type="ECO:0000313" key="7">
    <source>
        <dbReference type="EMBL" id="KAF8420163.1"/>
    </source>
</evidence>
<evidence type="ECO:0000256" key="1">
    <source>
        <dbReference type="ARBA" id="ARBA00005234"/>
    </source>
</evidence>
<dbReference type="Gene3D" id="3.40.395.10">
    <property type="entry name" value="Adenoviral Proteinase, Chain A"/>
    <property type="match status" value="1"/>
</dbReference>
<evidence type="ECO:0000256" key="4">
    <source>
        <dbReference type="SAM" id="Coils"/>
    </source>
</evidence>
<keyword evidence="2" id="KW-0645">Protease</keyword>
<evidence type="ECO:0000256" key="3">
    <source>
        <dbReference type="ARBA" id="ARBA00022801"/>
    </source>
</evidence>
<dbReference type="PANTHER" id="PTHR33096">
    <property type="entry name" value="CXC2 DOMAIN-CONTAINING PROTEIN"/>
    <property type="match status" value="1"/>
</dbReference>
<proteinExistence type="inferred from homology"/>
<feature type="region of interest" description="Disordered" evidence="5">
    <location>
        <begin position="831"/>
        <end position="861"/>
    </location>
</feature>
<feature type="coiled-coil region" evidence="4">
    <location>
        <begin position="521"/>
        <end position="576"/>
    </location>
</feature>
<dbReference type="InterPro" id="IPR003653">
    <property type="entry name" value="Peptidase_C48_C"/>
</dbReference>
<dbReference type="Pfam" id="PF02902">
    <property type="entry name" value="Peptidase_C48"/>
    <property type="match status" value="1"/>
</dbReference>
<gene>
    <name evidence="7" type="ORF">L210DRAFT_3615544</name>
</gene>
<dbReference type="Proteomes" id="UP001194468">
    <property type="component" value="Unassembled WGS sequence"/>
</dbReference>
<dbReference type="GO" id="GO:0008234">
    <property type="term" value="F:cysteine-type peptidase activity"/>
    <property type="evidence" value="ECO:0007669"/>
    <property type="project" value="InterPro"/>
</dbReference>
<dbReference type="AlphaFoldDB" id="A0AAD4G6T7"/>
<evidence type="ECO:0000259" key="6">
    <source>
        <dbReference type="PROSITE" id="PS50600"/>
    </source>
</evidence>
<comment type="similarity">
    <text evidence="1">Belongs to the peptidase C48 family.</text>
</comment>
<keyword evidence="8" id="KW-1185">Reference proteome</keyword>
<dbReference type="GO" id="GO:0006508">
    <property type="term" value="P:proteolysis"/>
    <property type="evidence" value="ECO:0007669"/>
    <property type="project" value="UniProtKB-KW"/>
</dbReference>
<sequence length="1071" mass="120691">MDVADDHDFPNIDIPPPRAPNPARRFDNWKKVIPTLVEPYMQYIAGTHGKPIHPPSDTLSLCAQACEKKKKVLTCLYVDLLVRFSLFPSAPSQPRIAVSADLLSFYRALFERSCDAVNALASALNAHYLRRGFRLTGRQGYTVQEPFRRSLGRAIQWHDVLHLQIECRLEAAIAESRARLSEARLIDKPDLSTPNPSDSPVTQPSCPPILVSWCPACFGGNTFGRPLDAGANIHVATNGNFHHRHRRSAGDCPIFFEPAYFIPKSQVDAMGQRILQARKQSPRDRREIVPDVAVDQCESSYEAADGKKQKTAIDCFNDTGLMALICRHDSPLFFANIDTPGEQQKFSIALIEHLFSLLPDKATVTVFYDIGCVTHRSLQQFDILPAHIISRLRFATSAMHAYGHGWACQLVYNPRLTDGLGLSDREGAERLWSRLIKLIGVERASSVTTAIGHDLRHDLGPWLKRRIKKGVQEQGATSQAILNTCSVTIPDLEVQWAAQRAAQLSIRSHAPVQLKKELDSVLALQADLDSSERTLQTARAAIVEKDGFTKDVIDVLDSMERSHNRLLEKIEALYALLNVQDRFPQLDGIPLDFVRTLLMARDLKINICKRAIASFFEWDKLDRAVGSKDQTLGTKLHQQTRKAISRRQPALMSALRKYNRYCEQLADSYDPAYAIPLPSPLSTKLAELRGDPSLLQDVWISPAEGSIPWWLEDADVRDGIRAMLKRERCREEQRRLGFEADNMCRWFGQELFAVELATLHLSNSLLRTFLQQRREELLHLPEHWASPLATSARYEAQRQEAIRLAHLVAGNPAAADLQWVPPVTCSLSISNGVKTDEPDSELDDVLASKDDEDDDSHNGAEETIICPPADGFGTLIFEPQDIDILASQTARLNDTCINGCAALLFSTFISPCSRDIAVFSTHDLPRIRYNADDHTLWWTISRTRYWEKNIWILPIHRASSWGHWVLCTIDLNRRRLLLFDNIPDICQFVCRLLKLAFQKHASHWNLVPIECSIHAEVTPVQTNDVDCGLWVLAQLAAVLRGHDLTGMQETDMAALRQYLYHLVVTLPVDDQ</sequence>
<protein>
    <recommendedName>
        <fullName evidence="6">Ubiquitin-like protease family profile domain-containing protein</fullName>
    </recommendedName>
</protein>
<name>A0AAD4G6T7_BOLED</name>
<keyword evidence="3" id="KW-0378">Hydrolase</keyword>
<reference evidence="7" key="1">
    <citation type="submission" date="2019-10" db="EMBL/GenBank/DDBJ databases">
        <authorList>
            <consortium name="DOE Joint Genome Institute"/>
            <person name="Kuo A."/>
            <person name="Miyauchi S."/>
            <person name="Kiss E."/>
            <person name="Drula E."/>
            <person name="Kohler A."/>
            <person name="Sanchez-Garcia M."/>
            <person name="Andreopoulos B."/>
            <person name="Barry K.W."/>
            <person name="Bonito G."/>
            <person name="Buee M."/>
            <person name="Carver A."/>
            <person name="Chen C."/>
            <person name="Cichocki N."/>
            <person name="Clum A."/>
            <person name="Culley D."/>
            <person name="Crous P.W."/>
            <person name="Fauchery L."/>
            <person name="Girlanda M."/>
            <person name="Hayes R."/>
            <person name="Keri Z."/>
            <person name="LaButti K."/>
            <person name="Lipzen A."/>
            <person name="Lombard V."/>
            <person name="Magnuson J."/>
            <person name="Maillard F."/>
            <person name="Morin E."/>
            <person name="Murat C."/>
            <person name="Nolan M."/>
            <person name="Ohm R."/>
            <person name="Pangilinan J."/>
            <person name="Pereira M."/>
            <person name="Perotto S."/>
            <person name="Peter M."/>
            <person name="Riley R."/>
            <person name="Sitrit Y."/>
            <person name="Stielow B."/>
            <person name="Szollosi G."/>
            <person name="Zifcakova L."/>
            <person name="Stursova M."/>
            <person name="Spatafora J.W."/>
            <person name="Tedersoo L."/>
            <person name="Vaario L.-M."/>
            <person name="Yamada A."/>
            <person name="Yan M."/>
            <person name="Wang P."/>
            <person name="Xu J."/>
            <person name="Bruns T."/>
            <person name="Baldrian P."/>
            <person name="Vilgalys R."/>
            <person name="Henrissat B."/>
            <person name="Grigoriev I.V."/>
            <person name="Hibbett D."/>
            <person name="Nagy L.G."/>
            <person name="Martin F.M."/>
        </authorList>
    </citation>
    <scope>NUCLEOTIDE SEQUENCE</scope>
    <source>
        <strain evidence="7">BED1</strain>
    </source>
</reference>
<evidence type="ECO:0000256" key="2">
    <source>
        <dbReference type="ARBA" id="ARBA00022670"/>
    </source>
</evidence>
<comment type="caution">
    <text evidence="7">The sequence shown here is derived from an EMBL/GenBank/DDBJ whole genome shotgun (WGS) entry which is preliminary data.</text>
</comment>
<dbReference type="EMBL" id="WHUW01000161">
    <property type="protein sequence ID" value="KAF8420163.1"/>
    <property type="molecule type" value="Genomic_DNA"/>
</dbReference>
<feature type="compositionally biased region" description="Basic and acidic residues" evidence="5">
    <location>
        <begin position="1"/>
        <end position="10"/>
    </location>
</feature>